<name>A0A1H7KIX6_9FLAO</name>
<dbReference type="OrthoDB" id="982285at2"/>
<keyword evidence="3" id="KW-1185">Reference proteome</keyword>
<dbReference type="GO" id="GO:0010038">
    <property type="term" value="P:response to metal ion"/>
    <property type="evidence" value="ECO:0007669"/>
    <property type="project" value="InterPro"/>
</dbReference>
<dbReference type="RefSeq" id="WP_091620888.1">
    <property type="nucleotide sequence ID" value="NZ_FNZN01000002.1"/>
</dbReference>
<dbReference type="InterPro" id="IPR004323">
    <property type="entry name" value="Ion_tolerance_CutA"/>
</dbReference>
<dbReference type="InterPro" id="IPR011322">
    <property type="entry name" value="N-reg_PII-like_a/b"/>
</dbReference>
<evidence type="ECO:0000313" key="2">
    <source>
        <dbReference type="EMBL" id="SEK86843.1"/>
    </source>
</evidence>
<dbReference type="Proteomes" id="UP000198990">
    <property type="component" value="Unassembled WGS sequence"/>
</dbReference>
<dbReference type="Gene3D" id="3.30.70.120">
    <property type="match status" value="1"/>
</dbReference>
<organism evidence="2 3">
    <name type="scientific">Maribacter orientalis</name>
    <dbReference type="NCBI Taxonomy" id="228957"/>
    <lineage>
        <taxon>Bacteria</taxon>
        <taxon>Pseudomonadati</taxon>
        <taxon>Bacteroidota</taxon>
        <taxon>Flavobacteriia</taxon>
        <taxon>Flavobacteriales</taxon>
        <taxon>Flavobacteriaceae</taxon>
        <taxon>Maribacter</taxon>
    </lineage>
</organism>
<dbReference type="AlphaFoldDB" id="A0A1H7KIX6"/>
<gene>
    <name evidence="2" type="ORF">SAMN04488008_102333</name>
</gene>
<dbReference type="Pfam" id="PF03091">
    <property type="entry name" value="CutA1"/>
    <property type="match status" value="1"/>
</dbReference>
<evidence type="ECO:0000313" key="3">
    <source>
        <dbReference type="Proteomes" id="UP000198990"/>
    </source>
</evidence>
<accession>A0A1H7KIX6</accession>
<evidence type="ECO:0000256" key="1">
    <source>
        <dbReference type="ARBA" id="ARBA00010169"/>
    </source>
</evidence>
<dbReference type="SUPFAM" id="SSF54913">
    <property type="entry name" value="GlnB-like"/>
    <property type="match status" value="1"/>
</dbReference>
<protein>
    <submittedName>
        <fullName evidence="2">CutA1 divalent ion tolerance protein</fullName>
    </submittedName>
</protein>
<dbReference type="EMBL" id="FNZN01000002">
    <property type="protein sequence ID" value="SEK86843.1"/>
    <property type="molecule type" value="Genomic_DNA"/>
</dbReference>
<comment type="similarity">
    <text evidence="1">Belongs to the CutA family.</text>
</comment>
<sequence length="105" mass="11856">MILGYITVKNKKQAKEIAKLLLAQDLIYSASISTKKVFGKNLNTGEIGYEKQTIVEGKTKALLFSTINQILRVNYPENMPMLYAVPIIYMDAEQTQTLRDQTAKV</sequence>
<dbReference type="InterPro" id="IPR015867">
    <property type="entry name" value="N-reg_PII/ATP_PRibTrfase_C"/>
</dbReference>
<proteinExistence type="inferred from homology"/>
<reference evidence="3" key="1">
    <citation type="submission" date="2016-10" db="EMBL/GenBank/DDBJ databases">
        <authorList>
            <person name="Varghese N."/>
            <person name="Submissions S."/>
        </authorList>
    </citation>
    <scope>NUCLEOTIDE SEQUENCE [LARGE SCALE GENOMIC DNA]</scope>
    <source>
        <strain evidence="3">DSM 16471</strain>
    </source>
</reference>